<organism evidence="1 2">
    <name type="scientific">Rotaria socialis</name>
    <dbReference type="NCBI Taxonomy" id="392032"/>
    <lineage>
        <taxon>Eukaryota</taxon>
        <taxon>Metazoa</taxon>
        <taxon>Spiralia</taxon>
        <taxon>Gnathifera</taxon>
        <taxon>Rotifera</taxon>
        <taxon>Eurotatoria</taxon>
        <taxon>Bdelloidea</taxon>
        <taxon>Philodinida</taxon>
        <taxon>Philodinidae</taxon>
        <taxon>Rotaria</taxon>
    </lineage>
</organism>
<proteinExistence type="predicted"/>
<sequence>MSEYLTDPKQDQPITIDNPYLSALIAIIRHKKLDWKSVHDYGAQLSDTRPPLHV</sequence>
<reference evidence="1" key="1">
    <citation type="submission" date="2021-02" db="EMBL/GenBank/DDBJ databases">
        <authorList>
            <person name="Nowell W R."/>
        </authorList>
    </citation>
    <scope>NUCLEOTIDE SEQUENCE</scope>
</reference>
<comment type="caution">
    <text evidence="1">The sequence shown here is derived from an EMBL/GenBank/DDBJ whole genome shotgun (WGS) entry which is preliminary data.</text>
</comment>
<name>A0A821TUE5_9BILA</name>
<keyword evidence="2" id="KW-1185">Reference proteome</keyword>
<evidence type="ECO:0000313" key="1">
    <source>
        <dbReference type="EMBL" id="CAF4876748.1"/>
    </source>
</evidence>
<dbReference type="AlphaFoldDB" id="A0A821TUE5"/>
<dbReference type="Proteomes" id="UP000663873">
    <property type="component" value="Unassembled WGS sequence"/>
</dbReference>
<dbReference type="EMBL" id="CAJOBP010069090">
    <property type="protein sequence ID" value="CAF4876748.1"/>
    <property type="molecule type" value="Genomic_DNA"/>
</dbReference>
<feature type="non-terminal residue" evidence="1">
    <location>
        <position position="1"/>
    </location>
</feature>
<gene>
    <name evidence="1" type="ORF">UJA718_LOCUS44521</name>
</gene>
<protein>
    <submittedName>
        <fullName evidence="1">Uncharacterized protein</fullName>
    </submittedName>
</protein>
<accession>A0A821TUE5</accession>
<evidence type="ECO:0000313" key="2">
    <source>
        <dbReference type="Proteomes" id="UP000663873"/>
    </source>
</evidence>